<dbReference type="InterPro" id="IPR001478">
    <property type="entry name" value="PDZ"/>
</dbReference>
<dbReference type="Proteomes" id="UP000243688">
    <property type="component" value="Unassembled WGS sequence"/>
</dbReference>
<dbReference type="PROSITE" id="PS51494">
    <property type="entry name" value="SPOIVB"/>
    <property type="match status" value="1"/>
</dbReference>
<feature type="domain" description="Peptidase S55" evidence="3">
    <location>
        <begin position="132"/>
        <end position="371"/>
    </location>
</feature>
<dbReference type="InterPro" id="IPR008763">
    <property type="entry name" value="Peptidase_S55"/>
</dbReference>
<dbReference type="InterPro" id="IPR009003">
    <property type="entry name" value="Peptidase_S1_PA"/>
</dbReference>
<dbReference type="Pfam" id="PF13180">
    <property type="entry name" value="PDZ_2"/>
    <property type="match status" value="1"/>
</dbReference>
<organism evidence="4 5">
    <name type="scientific">Candidatus Reconcilbacillus cellulovorans</name>
    <dbReference type="NCBI Taxonomy" id="1906605"/>
    <lineage>
        <taxon>Bacteria</taxon>
        <taxon>Bacillati</taxon>
        <taxon>Bacillota</taxon>
        <taxon>Bacilli</taxon>
        <taxon>Bacillales</taxon>
        <taxon>Paenibacillaceae</taxon>
        <taxon>Candidatus Reconcilbacillus</taxon>
    </lineage>
</organism>
<sequence>MKLVNPVRRRQTFFWILCTIIVWFGCVPSLRTHAALRMPDVRPVPELKVVPGGQTIGVRMKSAGVLVVGHHSFVGSGQQRVSPGERANIQIGDLIVRIDGKPVADVSEVAPRVEAAGQAGRPVVLTVLRGGEWLDVPVRPEYDAADRAYRLGLYIRDTAAGVGTLTFYSPDFRIYGALGHVVTDTDTRTPIVVGKGEIVAATVTSIARSRNGEPGEKHAVLPDEGKVIGTIEKNTAFGIFGRIIEFPSTAFLREPMPVAFADEVQKGPAEMWTVIDGQKVEKFGIEIVHVARQQTPGPKGLVVRVTDPRLIEKTGGIVQGMSGSPIVQNGKLVGAVTHVLVSDPTTGYGCLIEWMLRDAGLVLEPNVQKKAG</sequence>
<keyword evidence="2" id="KW-0812">Transmembrane</keyword>
<gene>
    <name evidence="4" type="ORF">BLM47_05105</name>
</gene>
<proteinExistence type="predicted"/>
<reference evidence="4 5" key="1">
    <citation type="submission" date="2016-12" db="EMBL/GenBank/DDBJ databases">
        <title>Candidatus Reconcilibacillus cellulovorans genome.</title>
        <authorList>
            <person name="Kolinko S."/>
            <person name="Wu Y.-W."/>
            <person name="Tachea F."/>
            <person name="Denzel E."/>
            <person name="Hiras J."/>
            <person name="Baecker N."/>
            <person name="Chan L.J."/>
            <person name="Eichorst S.A."/>
            <person name="Frey D."/>
            <person name="Adams P.D."/>
            <person name="Pray T."/>
            <person name="Tanjore D."/>
            <person name="Petzold C.J."/>
            <person name="Gladden J.M."/>
            <person name="Simmons B.A."/>
            <person name="Singer S.W."/>
        </authorList>
    </citation>
    <scope>NUCLEOTIDE SEQUENCE [LARGE SCALE GENOMIC DNA]</scope>
    <source>
        <strain evidence="4">JTherm</strain>
    </source>
</reference>
<dbReference type="AlphaFoldDB" id="A0A2A6E1S3"/>
<dbReference type="PROSITE" id="PS51257">
    <property type="entry name" value="PROKAR_LIPOPROTEIN"/>
    <property type="match status" value="1"/>
</dbReference>
<evidence type="ECO:0000313" key="5">
    <source>
        <dbReference type="Proteomes" id="UP000243688"/>
    </source>
</evidence>
<dbReference type="InterPro" id="IPR036034">
    <property type="entry name" value="PDZ_sf"/>
</dbReference>
<keyword evidence="2" id="KW-0472">Membrane</keyword>
<evidence type="ECO:0000259" key="3">
    <source>
        <dbReference type="PROSITE" id="PS51494"/>
    </source>
</evidence>
<evidence type="ECO:0000256" key="1">
    <source>
        <dbReference type="ARBA" id="ARBA00022825"/>
    </source>
</evidence>
<name>A0A2A6E1S3_9BACL</name>
<dbReference type="InterPro" id="IPR014219">
    <property type="entry name" value="SpoIVB"/>
</dbReference>
<protein>
    <submittedName>
        <fullName evidence="4">SpoIVB peptidase</fullName>
    </submittedName>
</protein>
<keyword evidence="1" id="KW-0645">Protease</keyword>
<dbReference type="SMART" id="SM00228">
    <property type="entry name" value="PDZ"/>
    <property type="match status" value="1"/>
</dbReference>
<keyword evidence="1" id="KW-0378">Hydrolase</keyword>
<keyword evidence="1" id="KW-0720">Serine protease</keyword>
<dbReference type="SUPFAM" id="SSF50156">
    <property type="entry name" value="PDZ domain-like"/>
    <property type="match status" value="1"/>
</dbReference>
<comment type="caution">
    <text evidence="4">The sequence shown here is derived from an EMBL/GenBank/DDBJ whole genome shotgun (WGS) entry which is preliminary data.</text>
</comment>
<dbReference type="Pfam" id="PF05580">
    <property type="entry name" value="Peptidase_S55"/>
    <property type="match status" value="1"/>
</dbReference>
<dbReference type="EMBL" id="MOXJ01000008">
    <property type="protein sequence ID" value="PDO10882.1"/>
    <property type="molecule type" value="Genomic_DNA"/>
</dbReference>
<evidence type="ECO:0000313" key="4">
    <source>
        <dbReference type="EMBL" id="PDO10882.1"/>
    </source>
</evidence>
<accession>A0A2A6E1S3</accession>
<dbReference type="SUPFAM" id="SSF50494">
    <property type="entry name" value="Trypsin-like serine proteases"/>
    <property type="match status" value="1"/>
</dbReference>
<dbReference type="NCBIfam" id="TIGR02860">
    <property type="entry name" value="spore_IV_B"/>
    <property type="match status" value="1"/>
</dbReference>
<dbReference type="Gene3D" id="2.30.42.10">
    <property type="match status" value="1"/>
</dbReference>
<dbReference type="GO" id="GO:0008236">
    <property type="term" value="F:serine-type peptidase activity"/>
    <property type="evidence" value="ECO:0007669"/>
    <property type="project" value="UniProtKB-KW"/>
</dbReference>
<evidence type="ECO:0000256" key="2">
    <source>
        <dbReference type="SAM" id="Phobius"/>
    </source>
</evidence>
<feature type="transmembrane region" description="Helical" evidence="2">
    <location>
        <begin position="12"/>
        <end position="30"/>
    </location>
</feature>
<keyword evidence="2" id="KW-1133">Transmembrane helix</keyword>